<dbReference type="EMBL" id="LANJ01000044">
    <property type="protein sequence ID" value="KKC35967.1"/>
    <property type="molecule type" value="Genomic_DNA"/>
</dbReference>
<keyword evidence="3" id="KW-0807">Transducer</keyword>
<dbReference type="FunFam" id="3.30.450.20:FF:000103">
    <property type="entry name" value="Methyl-accepting chemotaxis protein"/>
    <property type="match status" value="1"/>
</dbReference>
<name>A0A0F5Q4Y2_9HYPH</name>
<dbReference type="InterPro" id="IPR000014">
    <property type="entry name" value="PAS"/>
</dbReference>
<dbReference type="SUPFAM" id="SSF58104">
    <property type="entry name" value="Methyl-accepting chemotaxis protein (MCP) signaling domain"/>
    <property type="match status" value="1"/>
</dbReference>
<dbReference type="InterPro" id="IPR003660">
    <property type="entry name" value="HAMP_dom"/>
</dbReference>
<dbReference type="InterPro" id="IPR013656">
    <property type="entry name" value="PAS_4"/>
</dbReference>
<keyword evidence="9" id="KW-1185">Reference proteome</keyword>
<dbReference type="InterPro" id="IPR035965">
    <property type="entry name" value="PAS-like_dom_sf"/>
</dbReference>
<feature type="domain" description="PAS" evidence="5">
    <location>
        <begin position="10"/>
        <end position="62"/>
    </location>
</feature>
<feature type="domain" description="HAMP" evidence="7">
    <location>
        <begin position="248"/>
        <end position="300"/>
    </location>
</feature>
<evidence type="ECO:0000256" key="3">
    <source>
        <dbReference type="PROSITE-ProRule" id="PRU00284"/>
    </source>
</evidence>
<dbReference type="PANTHER" id="PTHR43531:SF11">
    <property type="entry name" value="METHYL-ACCEPTING CHEMOTAXIS PROTEIN 3"/>
    <property type="match status" value="1"/>
</dbReference>
<dbReference type="STRING" id="1293439.WH87_14950"/>
<dbReference type="InterPro" id="IPR004090">
    <property type="entry name" value="Chemotax_Me-accpt_rcpt"/>
</dbReference>
<dbReference type="InterPro" id="IPR000700">
    <property type="entry name" value="PAS-assoc_C"/>
</dbReference>
<dbReference type="Gene3D" id="3.30.450.20">
    <property type="entry name" value="PAS domain"/>
    <property type="match status" value="2"/>
</dbReference>
<feature type="domain" description="PAS" evidence="5">
    <location>
        <begin position="145"/>
        <end position="175"/>
    </location>
</feature>
<dbReference type="SMART" id="SM00091">
    <property type="entry name" value="PAS"/>
    <property type="match status" value="2"/>
</dbReference>
<evidence type="ECO:0000259" key="4">
    <source>
        <dbReference type="PROSITE" id="PS50111"/>
    </source>
</evidence>
<dbReference type="PROSITE" id="PS50111">
    <property type="entry name" value="CHEMOTAXIS_TRANSDUC_2"/>
    <property type="match status" value="1"/>
</dbReference>
<dbReference type="CDD" id="cd00130">
    <property type="entry name" value="PAS"/>
    <property type="match status" value="2"/>
</dbReference>
<dbReference type="PATRIC" id="fig|1293439.3.peg.3045"/>
<dbReference type="SMART" id="SM00086">
    <property type="entry name" value="PAC"/>
    <property type="match status" value="2"/>
</dbReference>
<evidence type="ECO:0000256" key="1">
    <source>
        <dbReference type="ARBA" id="ARBA00022500"/>
    </source>
</evidence>
<evidence type="ECO:0000313" key="8">
    <source>
        <dbReference type="EMBL" id="KKC35967.1"/>
    </source>
</evidence>
<dbReference type="PROSITE" id="PS50885">
    <property type="entry name" value="HAMP"/>
    <property type="match status" value="1"/>
</dbReference>
<dbReference type="AlphaFoldDB" id="A0A0F5Q4Y2"/>
<dbReference type="Pfam" id="PF00015">
    <property type="entry name" value="MCPsignal"/>
    <property type="match status" value="1"/>
</dbReference>
<dbReference type="PANTHER" id="PTHR43531">
    <property type="entry name" value="PROTEIN ICFG"/>
    <property type="match status" value="1"/>
</dbReference>
<dbReference type="InterPro" id="IPR004089">
    <property type="entry name" value="MCPsignal_dom"/>
</dbReference>
<dbReference type="GO" id="GO:0004888">
    <property type="term" value="F:transmembrane signaling receptor activity"/>
    <property type="evidence" value="ECO:0007669"/>
    <property type="project" value="InterPro"/>
</dbReference>
<dbReference type="GO" id="GO:0007165">
    <property type="term" value="P:signal transduction"/>
    <property type="evidence" value="ECO:0007669"/>
    <property type="project" value="UniProtKB-KW"/>
</dbReference>
<evidence type="ECO:0000259" key="5">
    <source>
        <dbReference type="PROSITE" id="PS50112"/>
    </source>
</evidence>
<sequence length="586" mass="63277">MFGRSSAADDRAKVDAIMRSQAVIEFKLDGTILTANDNFLAAIGYSLEEIVGKHHSLFVTPELAQSSEYRQFWADLQAGKYQAAAYKRLAKGGREIWIQATYNPVFDKAGKPVKVIKFATDITEQRNRSADHEAQIAAISRAQAVIEFNLDGTVRTANENFLATLGYRLDEIVGKHHRMFCDPGYASSQDYAQFWDRLRSGEYVAAEFQRFGKSGDEIWIQASYNPVLDSQGRAVKVVKFATDITERKRAEGIIAALTSSLGKMAEGDLTGRIDTEFTGQYEQLRQAFNESLGRILDIVTGLRKTSRSLKTATAEILTGANDLSERTTKQAATVEQTTAAVEQLSTAVVENARRAATASQKAQMLSSNATEGGNVMTSANAAMAAIEASSSKISNIIGLIDDIAFQTNLLALNASVEAARAGDAGKGFAVVAVEVRRLAQSAAQASSEIKVLIEASAGEVRNGSRLVGQAAEKLLDILAGAQESSSLIDSIAQQNKEQSSSLEEVTIAIRTMDEMTQHNAALVEETNAAIEQTEAQANELDSIVDVFKVDPSGAMLSTPRLEAVPKTRRAPKSVGNLAVDADWAEF</sequence>
<dbReference type="InterPro" id="IPR013655">
    <property type="entry name" value="PAS_fold_3"/>
</dbReference>
<reference evidence="8 9" key="1">
    <citation type="submission" date="2015-03" db="EMBL/GenBank/DDBJ databases">
        <authorList>
            <person name="Lepp D."/>
            <person name="Hassan Y.I."/>
            <person name="Li X.-Z."/>
            <person name="Zhou T."/>
        </authorList>
    </citation>
    <scope>NUCLEOTIDE SEQUENCE [LARGE SCALE GENOMIC DNA]</scope>
    <source>
        <strain evidence="8 9">E84</strain>
    </source>
</reference>
<dbReference type="GO" id="GO:0006935">
    <property type="term" value="P:chemotaxis"/>
    <property type="evidence" value="ECO:0007669"/>
    <property type="project" value="UniProtKB-KW"/>
</dbReference>
<protein>
    <submittedName>
        <fullName evidence="8">Chemotaxis protein</fullName>
    </submittedName>
</protein>
<evidence type="ECO:0000313" key="9">
    <source>
        <dbReference type="Proteomes" id="UP000033411"/>
    </source>
</evidence>
<dbReference type="SUPFAM" id="SSF55785">
    <property type="entry name" value="PYP-like sensor domain (PAS domain)"/>
    <property type="match status" value="2"/>
</dbReference>
<dbReference type="Gene3D" id="1.10.287.950">
    <property type="entry name" value="Methyl-accepting chemotaxis protein"/>
    <property type="match status" value="1"/>
</dbReference>
<evidence type="ECO:0000256" key="2">
    <source>
        <dbReference type="ARBA" id="ARBA00029447"/>
    </source>
</evidence>
<dbReference type="Pfam" id="PF08448">
    <property type="entry name" value="PAS_4"/>
    <property type="match status" value="1"/>
</dbReference>
<dbReference type="SMART" id="SM00283">
    <property type="entry name" value="MA"/>
    <property type="match status" value="1"/>
</dbReference>
<dbReference type="PROSITE" id="PS50113">
    <property type="entry name" value="PAC"/>
    <property type="match status" value="2"/>
</dbReference>
<dbReference type="PRINTS" id="PR00260">
    <property type="entry name" value="CHEMTRNSDUCR"/>
</dbReference>
<keyword evidence="1" id="KW-0145">Chemotaxis</keyword>
<feature type="domain" description="Methyl-accepting transducer" evidence="4">
    <location>
        <begin position="305"/>
        <end position="534"/>
    </location>
</feature>
<gene>
    <name evidence="8" type="ORF">WH87_14950</name>
</gene>
<dbReference type="PROSITE" id="PS50112">
    <property type="entry name" value="PAS"/>
    <property type="match status" value="2"/>
</dbReference>
<comment type="similarity">
    <text evidence="2">Belongs to the methyl-accepting chemotaxis (MCP) protein family.</text>
</comment>
<feature type="domain" description="PAC" evidence="6">
    <location>
        <begin position="204"/>
        <end position="256"/>
    </location>
</feature>
<dbReference type="InterPro" id="IPR051310">
    <property type="entry name" value="MCP_chemotaxis"/>
</dbReference>
<dbReference type="Proteomes" id="UP000033411">
    <property type="component" value="Unassembled WGS sequence"/>
</dbReference>
<evidence type="ECO:0000259" key="6">
    <source>
        <dbReference type="PROSITE" id="PS50113"/>
    </source>
</evidence>
<dbReference type="NCBIfam" id="TIGR00229">
    <property type="entry name" value="sensory_box"/>
    <property type="match status" value="2"/>
</dbReference>
<evidence type="ECO:0000259" key="7">
    <source>
        <dbReference type="PROSITE" id="PS50885"/>
    </source>
</evidence>
<proteinExistence type="inferred from homology"/>
<organism evidence="8 9">
    <name type="scientific">Devosia epidermidihirudinis</name>
    <dbReference type="NCBI Taxonomy" id="1293439"/>
    <lineage>
        <taxon>Bacteria</taxon>
        <taxon>Pseudomonadati</taxon>
        <taxon>Pseudomonadota</taxon>
        <taxon>Alphaproteobacteria</taxon>
        <taxon>Hyphomicrobiales</taxon>
        <taxon>Devosiaceae</taxon>
        <taxon>Devosia</taxon>
    </lineage>
</organism>
<comment type="caution">
    <text evidence="8">The sequence shown here is derived from an EMBL/GenBank/DDBJ whole genome shotgun (WGS) entry which is preliminary data.</text>
</comment>
<dbReference type="GO" id="GO:0016020">
    <property type="term" value="C:membrane"/>
    <property type="evidence" value="ECO:0007669"/>
    <property type="project" value="InterPro"/>
</dbReference>
<accession>A0A0F5Q4Y2</accession>
<dbReference type="Pfam" id="PF08447">
    <property type="entry name" value="PAS_3"/>
    <property type="match status" value="1"/>
</dbReference>
<dbReference type="InterPro" id="IPR001610">
    <property type="entry name" value="PAC"/>
</dbReference>
<feature type="domain" description="PAC" evidence="6">
    <location>
        <begin position="82"/>
        <end position="134"/>
    </location>
</feature>